<feature type="compositionally biased region" description="Basic residues" evidence="1">
    <location>
        <begin position="109"/>
        <end position="121"/>
    </location>
</feature>
<organism evidence="3">
    <name type="scientific">Ixodes ricinus</name>
    <name type="common">Common tick</name>
    <name type="synonym">Acarus ricinus</name>
    <dbReference type="NCBI Taxonomy" id="34613"/>
    <lineage>
        <taxon>Eukaryota</taxon>
        <taxon>Metazoa</taxon>
        <taxon>Ecdysozoa</taxon>
        <taxon>Arthropoda</taxon>
        <taxon>Chelicerata</taxon>
        <taxon>Arachnida</taxon>
        <taxon>Acari</taxon>
        <taxon>Parasitiformes</taxon>
        <taxon>Ixodida</taxon>
        <taxon>Ixodoidea</taxon>
        <taxon>Ixodidae</taxon>
        <taxon>Ixodinae</taxon>
        <taxon>Ixodes</taxon>
    </lineage>
</organism>
<feature type="chain" id="PRO_5001868307" evidence="2">
    <location>
        <begin position="26"/>
        <end position="154"/>
    </location>
</feature>
<dbReference type="PROSITE" id="PS51257">
    <property type="entry name" value="PROKAR_LIPOPROTEIN"/>
    <property type="match status" value="1"/>
</dbReference>
<feature type="compositionally biased region" description="Acidic residues" evidence="1">
    <location>
        <begin position="52"/>
        <end position="63"/>
    </location>
</feature>
<evidence type="ECO:0000313" key="3">
    <source>
        <dbReference type="EMBL" id="JAC93466.1"/>
    </source>
</evidence>
<sequence length="154" mass="16618">MQPSSRWMSTTLMVVLLLLVSCCTAKITIIAPQEGRQPAPVPTGDAPTVSTEDFEATSTEDPDSASTEDFGSTSTEVTTLVGDPLGKNHGGPAWDPKTIDRTTRLQKASPRRACPRTGRHPSVRSALEFNGITTGAPVETVATCKNYPKTRRFW</sequence>
<protein>
    <submittedName>
        <fullName evidence="3">Putative secreted mucin</fullName>
    </submittedName>
</protein>
<name>A0A090X9M9_IXORI</name>
<keyword evidence="2" id="KW-0732">Signal</keyword>
<feature type="signal peptide" evidence="2">
    <location>
        <begin position="1"/>
        <end position="25"/>
    </location>
</feature>
<feature type="region of interest" description="Disordered" evidence="1">
    <location>
        <begin position="35"/>
        <end position="121"/>
    </location>
</feature>
<accession>A0A090X9M9</accession>
<dbReference type="EMBL" id="GBIH01001244">
    <property type="protein sequence ID" value="JAC93466.1"/>
    <property type="molecule type" value="mRNA"/>
</dbReference>
<dbReference type="AlphaFoldDB" id="A0A090X9M9"/>
<proteinExistence type="evidence at transcript level"/>
<reference evidence="3" key="1">
    <citation type="journal article" date="2015" name="PLoS Negl. Trop. Dis.">
        <title>Deep Sequencing Analysis of the Ixodes ricinus Haemocytome.</title>
        <authorList>
            <person name="Kotsyfakis M."/>
            <person name="Kopacek P."/>
            <person name="Franta Z."/>
            <person name="Pedra J.H."/>
            <person name="Ribeiro J.M."/>
        </authorList>
    </citation>
    <scope>NUCLEOTIDE SEQUENCE</scope>
</reference>
<evidence type="ECO:0000256" key="1">
    <source>
        <dbReference type="SAM" id="MobiDB-lite"/>
    </source>
</evidence>
<feature type="compositionally biased region" description="Polar residues" evidence="1">
    <location>
        <begin position="64"/>
        <end position="78"/>
    </location>
</feature>
<evidence type="ECO:0000256" key="2">
    <source>
        <dbReference type="SAM" id="SignalP"/>
    </source>
</evidence>